<keyword evidence="16" id="KW-1185">Reference proteome</keyword>
<dbReference type="EMBL" id="JBHTKK010000005">
    <property type="protein sequence ID" value="MFD1065669.1"/>
    <property type="molecule type" value="Genomic_DNA"/>
</dbReference>
<organism evidence="15 16">
    <name type="scientific">Oceanobacillus locisalsi</name>
    <dbReference type="NCBI Taxonomy" id="546107"/>
    <lineage>
        <taxon>Bacteria</taxon>
        <taxon>Bacillati</taxon>
        <taxon>Bacillota</taxon>
        <taxon>Bacilli</taxon>
        <taxon>Bacillales</taxon>
        <taxon>Bacillaceae</taxon>
        <taxon>Oceanobacillus</taxon>
    </lineage>
</organism>
<evidence type="ECO:0000256" key="2">
    <source>
        <dbReference type="ARBA" id="ARBA00022448"/>
    </source>
</evidence>
<name>A0ABW3NFT9_9BACI</name>
<keyword evidence="5 13" id="KW-0812">Transmembrane</keyword>
<comment type="caution">
    <text evidence="15">The sequence shown here is derived from an EMBL/GenBank/DDBJ whole genome shotgun (WGS) entry which is preliminary data.</text>
</comment>
<evidence type="ECO:0000256" key="8">
    <source>
        <dbReference type="ARBA" id="ARBA00022989"/>
    </source>
</evidence>
<feature type="domain" description="NarG-like" evidence="14">
    <location>
        <begin position="4"/>
        <end position="222"/>
    </location>
</feature>
<keyword evidence="2" id="KW-0813">Transport</keyword>
<evidence type="ECO:0000256" key="12">
    <source>
        <dbReference type="ARBA" id="ARBA00023136"/>
    </source>
</evidence>
<evidence type="ECO:0000259" key="14">
    <source>
        <dbReference type="Pfam" id="PF02665"/>
    </source>
</evidence>
<evidence type="ECO:0000256" key="3">
    <source>
        <dbReference type="ARBA" id="ARBA00022475"/>
    </source>
</evidence>
<dbReference type="PANTHER" id="PTHR30598">
    <property type="entry name" value="NITRATE REDUCTASE PRIVATE CHAPERONE, REDOX ENZYME MATURATION PROTEIN REMP FAMILY"/>
    <property type="match status" value="1"/>
</dbReference>
<evidence type="ECO:0000313" key="16">
    <source>
        <dbReference type="Proteomes" id="UP001597041"/>
    </source>
</evidence>
<dbReference type="InterPro" id="IPR003816">
    <property type="entry name" value="Nitrate_red_gam"/>
</dbReference>
<keyword evidence="12 13" id="KW-0472">Membrane</keyword>
<evidence type="ECO:0000256" key="1">
    <source>
        <dbReference type="ARBA" id="ARBA00004651"/>
    </source>
</evidence>
<evidence type="ECO:0000256" key="9">
    <source>
        <dbReference type="ARBA" id="ARBA00023002"/>
    </source>
</evidence>
<dbReference type="Gene3D" id="1.20.950.20">
    <property type="entry name" value="Transmembrane di-heme cytochromes, Chain C"/>
    <property type="match status" value="1"/>
</dbReference>
<evidence type="ECO:0000313" key="15">
    <source>
        <dbReference type="EMBL" id="MFD1065669.1"/>
    </source>
</evidence>
<evidence type="ECO:0000256" key="7">
    <source>
        <dbReference type="ARBA" id="ARBA00022982"/>
    </source>
</evidence>
<accession>A0ABW3NFT9</accession>
<dbReference type="InterPro" id="IPR051936">
    <property type="entry name" value="Heme-iron_electron_transfer"/>
</dbReference>
<keyword evidence="9" id="KW-0560">Oxidoreductase</keyword>
<feature type="transmembrane region" description="Helical" evidence="13">
    <location>
        <begin position="126"/>
        <end position="145"/>
    </location>
</feature>
<dbReference type="NCBIfam" id="TIGR00351">
    <property type="entry name" value="narI"/>
    <property type="match status" value="1"/>
</dbReference>
<evidence type="ECO:0000256" key="11">
    <source>
        <dbReference type="ARBA" id="ARBA00023063"/>
    </source>
</evidence>
<reference evidence="16" key="1">
    <citation type="journal article" date="2019" name="Int. J. Syst. Evol. Microbiol.">
        <title>The Global Catalogue of Microorganisms (GCM) 10K type strain sequencing project: providing services to taxonomists for standard genome sequencing and annotation.</title>
        <authorList>
            <consortium name="The Broad Institute Genomics Platform"/>
            <consortium name="The Broad Institute Genome Sequencing Center for Infectious Disease"/>
            <person name="Wu L."/>
            <person name="Ma J."/>
        </authorList>
    </citation>
    <scope>NUCLEOTIDE SEQUENCE [LARGE SCALE GENOMIC DNA]</scope>
    <source>
        <strain evidence="16">CCUG 56608</strain>
    </source>
</reference>
<dbReference type="InterPro" id="IPR023234">
    <property type="entry name" value="NarG-like_domain"/>
</dbReference>
<keyword evidence="6" id="KW-0479">Metal-binding</keyword>
<dbReference type="PANTHER" id="PTHR30598:SF3">
    <property type="entry name" value="RESPIRATORY NITRATE REDUCTASE 1 GAMMA CHAIN"/>
    <property type="match status" value="1"/>
</dbReference>
<keyword evidence="4" id="KW-0349">Heme</keyword>
<evidence type="ECO:0000256" key="13">
    <source>
        <dbReference type="SAM" id="Phobius"/>
    </source>
</evidence>
<gene>
    <name evidence="15" type="primary">narI</name>
    <name evidence="15" type="ORF">ACFQ19_06500</name>
</gene>
<keyword evidence="8 13" id="KW-1133">Transmembrane helix</keyword>
<proteinExistence type="predicted"/>
<feature type="transmembrane region" description="Helical" evidence="13">
    <location>
        <begin position="84"/>
        <end position="106"/>
    </location>
</feature>
<keyword evidence="7" id="KW-0249">Electron transport</keyword>
<dbReference type="Proteomes" id="UP001597041">
    <property type="component" value="Unassembled WGS sequence"/>
</dbReference>
<evidence type="ECO:0000256" key="5">
    <source>
        <dbReference type="ARBA" id="ARBA00022692"/>
    </source>
</evidence>
<feature type="transmembrane region" description="Helical" evidence="13">
    <location>
        <begin position="184"/>
        <end position="212"/>
    </location>
</feature>
<evidence type="ECO:0000256" key="6">
    <source>
        <dbReference type="ARBA" id="ARBA00022723"/>
    </source>
</evidence>
<dbReference type="RefSeq" id="WP_379591325.1">
    <property type="nucleotide sequence ID" value="NZ_JBHTKK010000005.1"/>
</dbReference>
<evidence type="ECO:0000256" key="4">
    <source>
        <dbReference type="ARBA" id="ARBA00022617"/>
    </source>
</evidence>
<feature type="transmembrane region" description="Helical" evidence="13">
    <location>
        <begin position="52"/>
        <end position="78"/>
    </location>
</feature>
<keyword evidence="10" id="KW-0408">Iron</keyword>
<dbReference type="InterPro" id="IPR036197">
    <property type="entry name" value="NarG-like_sf"/>
</dbReference>
<keyword evidence="11" id="KW-0534">Nitrate assimilation</keyword>
<feature type="transmembrane region" description="Helical" evidence="13">
    <location>
        <begin position="6"/>
        <end position="24"/>
    </location>
</feature>
<dbReference type="SUPFAM" id="SSF103501">
    <property type="entry name" value="Respiratory nitrate reductase 1 gamma chain"/>
    <property type="match status" value="1"/>
</dbReference>
<evidence type="ECO:0000256" key="10">
    <source>
        <dbReference type="ARBA" id="ARBA00023004"/>
    </source>
</evidence>
<comment type="subcellular location">
    <subcellularLocation>
        <location evidence="1">Cell membrane</location>
        <topology evidence="1">Multi-pass membrane protein</topology>
    </subcellularLocation>
</comment>
<sequence length="232" mass="26648">MMDLLLWGVFPYIVITIFILGHVYRYQKDQFGWTTKSSEFLEKKRLRIGSLLFHWGLLFVFGGHVLGLIVPVGFYNALGVTEHMYHVIAIGFGVPAGIAAFAGIILLTYRRISVKRIKATTSASDWVALIFVIIALLSGLIATSFNVDAQGFDYRTTIAPWLRGLFIFNVQPELMQSVPIWFKIHIYCTFALYVVWPFTRLVHAFSFPVRYLRRSYVIYKKRVPTHSTKESL</sequence>
<protein>
    <submittedName>
        <fullName evidence="15">Respiratory nitrate reductase subunit gamma</fullName>
    </submittedName>
</protein>
<dbReference type="Pfam" id="PF02665">
    <property type="entry name" value="Nitrate_red_gam"/>
    <property type="match status" value="1"/>
</dbReference>
<keyword evidence="3" id="KW-1003">Cell membrane</keyword>